<protein>
    <submittedName>
        <fullName evidence="2">DNA helicase</fullName>
    </submittedName>
</protein>
<dbReference type="SUPFAM" id="SSF52540">
    <property type="entry name" value="P-loop containing nucleoside triphosphate hydrolases"/>
    <property type="match status" value="1"/>
</dbReference>
<dbReference type="PANTHER" id="PTHR30153:SF2">
    <property type="entry name" value="REPLICATIVE DNA HELICASE"/>
    <property type="match status" value="1"/>
</dbReference>
<gene>
    <name evidence="2" type="ORF">C0V70_16595</name>
</gene>
<dbReference type="GO" id="GO:0003678">
    <property type="term" value="F:DNA helicase activity"/>
    <property type="evidence" value="ECO:0007669"/>
    <property type="project" value="InterPro"/>
</dbReference>
<dbReference type="EMBL" id="CP025704">
    <property type="protein sequence ID" value="AUN99695.1"/>
    <property type="molecule type" value="Genomic_DNA"/>
</dbReference>
<dbReference type="GO" id="GO:0005829">
    <property type="term" value="C:cytosol"/>
    <property type="evidence" value="ECO:0007669"/>
    <property type="project" value="TreeGrafter"/>
</dbReference>
<dbReference type="Pfam" id="PF03796">
    <property type="entry name" value="DnaB_C"/>
    <property type="match status" value="2"/>
</dbReference>
<dbReference type="GO" id="GO:0006260">
    <property type="term" value="P:DNA replication"/>
    <property type="evidence" value="ECO:0007669"/>
    <property type="project" value="InterPro"/>
</dbReference>
<name>A0A2K9NX92_BACTC</name>
<accession>A0A2K9NX92</accession>
<feature type="domain" description="SF4 helicase" evidence="1">
    <location>
        <begin position="56"/>
        <end position="122"/>
    </location>
</feature>
<dbReference type="RefSeq" id="WP_102244986.1">
    <property type="nucleotide sequence ID" value="NZ_CP025704.1"/>
</dbReference>
<keyword evidence="3" id="KW-1185">Reference proteome</keyword>
<proteinExistence type="predicted"/>
<organism evidence="2 3">
    <name type="scientific">Bacteriovorax stolpii</name>
    <name type="common">Bdellovibrio stolpii</name>
    <dbReference type="NCBI Taxonomy" id="960"/>
    <lineage>
        <taxon>Bacteria</taxon>
        <taxon>Pseudomonadati</taxon>
        <taxon>Bdellovibrionota</taxon>
        <taxon>Bacteriovoracia</taxon>
        <taxon>Bacteriovoracales</taxon>
        <taxon>Bacteriovoracaceae</taxon>
        <taxon>Bacteriovorax</taxon>
    </lineage>
</organism>
<keyword evidence="2" id="KW-0067">ATP-binding</keyword>
<feature type="domain" description="SF4 helicase" evidence="1">
    <location>
        <begin position="146"/>
        <end position="217"/>
    </location>
</feature>
<evidence type="ECO:0000313" key="3">
    <source>
        <dbReference type="Proteomes" id="UP000235584"/>
    </source>
</evidence>
<evidence type="ECO:0000313" key="2">
    <source>
        <dbReference type="EMBL" id="AUN99695.1"/>
    </source>
</evidence>
<dbReference type="PANTHER" id="PTHR30153">
    <property type="entry name" value="REPLICATIVE DNA HELICASE DNAB"/>
    <property type="match status" value="1"/>
</dbReference>
<keyword evidence="2" id="KW-0378">Hydrolase</keyword>
<keyword evidence="2" id="KW-0347">Helicase</keyword>
<dbReference type="InterPro" id="IPR007694">
    <property type="entry name" value="DNA_helicase_DnaB-like_C"/>
</dbReference>
<reference evidence="2 3" key="1">
    <citation type="submission" date="2018-01" db="EMBL/GenBank/DDBJ databases">
        <title>Complete genome sequence of Bacteriovorax stolpii DSM12778.</title>
        <authorList>
            <person name="Tang B."/>
            <person name="Chang J."/>
        </authorList>
    </citation>
    <scope>NUCLEOTIDE SEQUENCE [LARGE SCALE GENOMIC DNA]</scope>
    <source>
        <strain evidence="2 3">DSM 12778</strain>
    </source>
</reference>
<dbReference type="KEGG" id="bsto:C0V70_16595"/>
<evidence type="ECO:0000259" key="1">
    <source>
        <dbReference type="Pfam" id="PF03796"/>
    </source>
</evidence>
<dbReference type="Proteomes" id="UP000235584">
    <property type="component" value="Chromosome"/>
</dbReference>
<dbReference type="InterPro" id="IPR027417">
    <property type="entry name" value="P-loop_NTPase"/>
</dbReference>
<keyword evidence="2" id="KW-0547">Nucleotide-binding</keyword>
<sequence>MKLSAPIHVLKAQAAELKKEKGITNTEALDLVAKREGFNSWSLLQSKKDEMFPKSYDEILDFFNPGDIVLIGARPSKGKTVFTIGLFVQAIKRKLAPNYFFSLSEVHKDIAGRIALYDETIGNINEHLGYIAVDYSDEISADYIIERTKGTIGKKSVIVVDYLQLLDEKRSNPPLEEQVLKLKKFAKEKECVVIFISQLKREVESRVGQRPLLEDVRLPNPLDLKFFNKIIMLHKREELDGVVDVIFYRPKEFEFKVGWGKSLRFYSL</sequence>
<dbReference type="AlphaFoldDB" id="A0A2K9NX92"/>
<dbReference type="GO" id="GO:0005524">
    <property type="term" value="F:ATP binding"/>
    <property type="evidence" value="ECO:0007669"/>
    <property type="project" value="InterPro"/>
</dbReference>
<dbReference type="Gene3D" id="3.40.50.300">
    <property type="entry name" value="P-loop containing nucleotide triphosphate hydrolases"/>
    <property type="match status" value="1"/>
</dbReference>
<dbReference type="NCBIfam" id="NF004629">
    <property type="entry name" value="PRK05973.1"/>
    <property type="match status" value="1"/>
</dbReference>